<dbReference type="PROSITE" id="PS51278">
    <property type="entry name" value="GATASE_TYPE_2"/>
    <property type="match status" value="1"/>
</dbReference>
<dbReference type="EMBL" id="CAJQUM010000001">
    <property type="protein sequence ID" value="CAG4882925.1"/>
    <property type="molecule type" value="Genomic_DNA"/>
</dbReference>
<evidence type="ECO:0000256" key="2">
    <source>
        <dbReference type="ARBA" id="ARBA00022741"/>
    </source>
</evidence>
<dbReference type="InterPro" id="IPR017932">
    <property type="entry name" value="GATase_2_dom"/>
</dbReference>
<dbReference type="PANTHER" id="PTHR11772">
    <property type="entry name" value="ASPARAGINE SYNTHETASE"/>
    <property type="match status" value="1"/>
</dbReference>
<proteinExistence type="inferred from homology"/>
<dbReference type="InterPro" id="IPR033738">
    <property type="entry name" value="AsnB_N"/>
</dbReference>
<comment type="similarity">
    <text evidence="1">Belongs to the asparagine synthetase family.</text>
</comment>
<dbReference type="EC" id="6.3.5.4" evidence="5"/>
<evidence type="ECO:0000259" key="4">
    <source>
        <dbReference type="PROSITE" id="PS51278"/>
    </source>
</evidence>
<keyword evidence="2" id="KW-0547">Nucleotide-binding</keyword>
<comment type="caution">
    <text evidence="5">The sequence shown here is derived from an EMBL/GenBank/DDBJ whole genome shotgun (WGS) entry which is preliminary data.</text>
</comment>
<evidence type="ECO:0000256" key="3">
    <source>
        <dbReference type="ARBA" id="ARBA00022840"/>
    </source>
</evidence>
<dbReference type="GO" id="GO:0006529">
    <property type="term" value="P:asparagine biosynthetic process"/>
    <property type="evidence" value="ECO:0007669"/>
    <property type="project" value="TreeGrafter"/>
</dbReference>
<keyword evidence="3" id="KW-0067">ATP-binding</keyword>
<gene>
    <name evidence="5" type="ORF">GTOL_10807</name>
</gene>
<dbReference type="InterPro" id="IPR029055">
    <property type="entry name" value="Ntn_hydrolases_N"/>
</dbReference>
<evidence type="ECO:0000313" key="6">
    <source>
        <dbReference type="Proteomes" id="UP000742786"/>
    </source>
</evidence>
<dbReference type="PANTHER" id="PTHR11772:SF2">
    <property type="entry name" value="ASPARAGINE SYNTHETASE [GLUTAMINE-HYDROLYZING]"/>
    <property type="match status" value="1"/>
</dbReference>
<dbReference type="InterPro" id="IPR050795">
    <property type="entry name" value="Asn_Synthetase"/>
</dbReference>
<keyword evidence="5" id="KW-0436">Ligase</keyword>
<dbReference type="Proteomes" id="UP000742786">
    <property type="component" value="Unassembled WGS sequence"/>
</dbReference>
<dbReference type="GO" id="GO:0005524">
    <property type="term" value="F:ATP binding"/>
    <property type="evidence" value="ECO:0007669"/>
    <property type="project" value="UniProtKB-KW"/>
</dbReference>
<dbReference type="GO" id="GO:0004066">
    <property type="term" value="F:asparagine synthase (glutamine-hydrolyzing) activity"/>
    <property type="evidence" value="ECO:0007669"/>
    <property type="project" value="UniProtKB-EC"/>
</dbReference>
<dbReference type="RefSeq" id="WP_220634942.1">
    <property type="nucleotide sequence ID" value="NZ_CAJQUM010000001.1"/>
</dbReference>
<dbReference type="Gene3D" id="3.60.20.10">
    <property type="entry name" value="Glutamine Phosphoribosylpyrophosphate, subunit 1, domain 1"/>
    <property type="match status" value="1"/>
</dbReference>
<dbReference type="AlphaFoldDB" id="A0A916N870"/>
<name>A0A916N870_9PROT</name>
<sequence>MCGLVAILNLDPGHATVGHMRKIALAMALKIRHRGPDWSGIYSDAHAILAHERLSIVDVEHGAQPLLDTRTGAVLAVNGEIYNHRDLRRELRQPHDFQTASDCEVILYLHDELPPRDFLNRMNGIFAFVLHDPQRGS</sequence>
<feature type="domain" description="Glutamine amidotransferase type-2" evidence="4">
    <location>
        <begin position="2"/>
        <end position="137"/>
    </location>
</feature>
<dbReference type="Pfam" id="PF13522">
    <property type="entry name" value="GATase_6"/>
    <property type="match status" value="1"/>
</dbReference>
<reference evidence="5" key="1">
    <citation type="submission" date="2021-04" db="EMBL/GenBank/DDBJ databases">
        <authorList>
            <person name="Hornung B."/>
        </authorList>
    </citation>
    <scope>NUCLEOTIDE SEQUENCE</scope>
    <source>
        <strain evidence="5">G5G6</strain>
    </source>
</reference>
<keyword evidence="6" id="KW-1185">Reference proteome</keyword>
<dbReference type="CDD" id="cd00712">
    <property type="entry name" value="AsnB"/>
    <property type="match status" value="1"/>
</dbReference>
<protein>
    <submittedName>
        <fullName evidence="5">Asparagine synthetase B</fullName>
        <ecNumber evidence="5">6.3.5.4</ecNumber>
    </submittedName>
</protein>
<evidence type="ECO:0000313" key="5">
    <source>
        <dbReference type="EMBL" id="CAG4882925.1"/>
    </source>
</evidence>
<dbReference type="SUPFAM" id="SSF56235">
    <property type="entry name" value="N-terminal nucleophile aminohydrolases (Ntn hydrolases)"/>
    <property type="match status" value="1"/>
</dbReference>
<organism evidence="5 6">
    <name type="scientific">Georgfuchsia toluolica</name>
    <dbReference type="NCBI Taxonomy" id="424218"/>
    <lineage>
        <taxon>Bacteria</taxon>
        <taxon>Pseudomonadati</taxon>
        <taxon>Pseudomonadota</taxon>
        <taxon>Betaproteobacteria</taxon>
        <taxon>Nitrosomonadales</taxon>
        <taxon>Sterolibacteriaceae</taxon>
        <taxon>Georgfuchsia</taxon>
    </lineage>
</organism>
<evidence type="ECO:0000256" key="1">
    <source>
        <dbReference type="ARBA" id="ARBA00005752"/>
    </source>
</evidence>
<accession>A0A916N870</accession>